<dbReference type="PROSITE" id="PS00455">
    <property type="entry name" value="AMP_BINDING"/>
    <property type="match status" value="1"/>
</dbReference>
<evidence type="ECO:0000259" key="3">
    <source>
        <dbReference type="Pfam" id="PF00501"/>
    </source>
</evidence>
<dbReference type="PANTHER" id="PTHR43201:SF5">
    <property type="entry name" value="MEDIUM-CHAIN ACYL-COA LIGASE ACSF2, MITOCHONDRIAL"/>
    <property type="match status" value="1"/>
</dbReference>
<keyword evidence="2 5" id="KW-0436">Ligase</keyword>
<dbReference type="InterPro" id="IPR020845">
    <property type="entry name" value="AMP-binding_CS"/>
</dbReference>
<comment type="similarity">
    <text evidence="1">Belongs to the ATP-dependent AMP-binding enzyme family.</text>
</comment>
<proteinExistence type="inferred from homology"/>
<dbReference type="PANTHER" id="PTHR43201">
    <property type="entry name" value="ACYL-COA SYNTHETASE"/>
    <property type="match status" value="1"/>
</dbReference>
<dbReference type="Pfam" id="PF13193">
    <property type="entry name" value="AMP-binding_C"/>
    <property type="match status" value="1"/>
</dbReference>
<dbReference type="InterPro" id="IPR025110">
    <property type="entry name" value="AMP-bd_C"/>
</dbReference>
<feature type="domain" description="AMP-binding enzyme C-terminal" evidence="4">
    <location>
        <begin position="399"/>
        <end position="470"/>
    </location>
</feature>
<dbReference type="InterPro" id="IPR042099">
    <property type="entry name" value="ANL_N_sf"/>
</dbReference>
<dbReference type="Pfam" id="PF00501">
    <property type="entry name" value="AMP-binding"/>
    <property type="match status" value="1"/>
</dbReference>
<dbReference type="EMBL" id="JANCLU010000017">
    <property type="protein sequence ID" value="MCP8940092.1"/>
    <property type="molecule type" value="Genomic_DNA"/>
</dbReference>
<organism evidence="5 6">
    <name type="scientific">Alsobacter ponti</name>
    <dbReference type="NCBI Taxonomy" id="2962936"/>
    <lineage>
        <taxon>Bacteria</taxon>
        <taxon>Pseudomonadati</taxon>
        <taxon>Pseudomonadota</taxon>
        <taxon>Alphaproteobacteria</taxon>
        <taxon>Hyphomicrobiales</taxon>
        <taxon>Alsobacteraceae</taxon>
        <taxon>Alsobacter</taxon>
    </lineage>
</organism>
<reference evidence="5 6" key="1">
    <citation type="submission" date="2022-07" db="EMBL/GenBank/DDBJ databases">
        <authorList>
            <person name="Li W.-J."/>
            <person name="Deng Q.-Q."/>
        </authorList>
    </citation>
    <scope>NUCLEOTIDE SEQUENCE [LARGE SCALE GENOMIC DNA]</scope>
    <source>
        <strain evidence="5 6">SYSU M60028</strain>
    </source>
</reference>
<feature type="domain" description="AMP-dependent synthetase/ligase" evidence="3">
    <location>
        <begin position="20"/>
        <end position="350"/>
    </location>
</feature>
<comment type="caution">
    <text evidence="5">The sequence shown here is derived from an EMBL/GenBank/DDBJ whole genome shotgun (WGS) entry which is preliminary data.</text>
</comment>
<dbReference type="Gene3D" id="3.40.50.12780">
    <property type="entry name" value="N-terminal domain of ligase-like"/>
    <property type="match status" value="1"/>
</dbReference>
<dbReference type="CDD" id="cd04433">
    <property type="entry name" value="AFD_class_I"/>
    <property type="match status" value="1"/>
</dbReference>
<evidence type="ECO:0000259" key="4">
    <source>
        <dbReference type="Pfam" id="PF13193"/>
    </source>
</evidence>
<dbReference type="InterPro" id="IPR045851">
    <property type="entry name" value="AMP-bd_C_sf"/>
</dbReference>
<dbReference type="Proteomes" id="UP001205890">
    <property type="component" value="Unassembled WGS sequence"/>
</dbReference>
<dbReference type="RefSeq" id="WP_254744421.1">
    <property type="nucleotide sequence ID" value="NZ_JANCLU010000017.1"/>
</dbReference>
<keyword evidence="6" id="KW-1185">Reference proteome</keyword>
<evidence type="ECO:0000256" key="1">
    <source>
        <dbReference type="ARBA" id="ARBA00006432"/>
    </source>
</evidence>
<evidence type="ECO:0000313" key="6">
    <source>
        <dbReference type="Proteomes" id="UP001205890"/>
    </source>
</evidence>
<dbReference type="GO" id="GO:0016874">
    <property type="term" value="F:ligase activity"/>
    <property type="evidence" value="ECO:0007669"/>
    <property type="project" value="UniProtKB-KW"/>
</dbReference>
<dbReference type="InterPro" id="IPR000873">
    <property type="entry name" value="AMP-dep_synth/lig_dom"/>
</dbReference>
<name>A0ABT1LF22_9HYPH</name>
<sequence>MSSLSPRPHFPSYVDAVLRHAALDPFKAAIGTEGGVVTYGQLAEAVHCATTNAARAGLKAGSVVGIVVGDPVWHICLICALHRLGVVSVSLGYLETGLPLGLAAILEDAGEKVDFAGQVLRVAPEWFTRPADVAPARADFGPTDLCRIALSSGTTGLPKPIAMSPEILWHRLTTYLLRGRFGVSEKVFCGPPLRSHFAFAIAFAALMSGKMVCFASSAATTVPLVSYFGADLAVISVHQLSELANAQHAQFGGLSSLREIQAGGSTISDALLGKVRAVLACPVLNTYASTEAGTAALAPLERLGALRREGAVGVLAPWAEVVACDEEGRELPPGAEGLLRVSAAGMAPAYQPGLRTVEEPAWFFPGDIGHVTPERVLVIRGRDAEFINIGGNKIAPERIEELVRECSGVADAAVFAVDIKADFPQVWAVVTANGPIDPTAIMRHCAAKLPATTPTVIRVVASIPRNATGKIMRDKLRKELAGG</sequence>
<protein>
    <submittedName>
        <fullName evidence="5">Acyl--CoA ligase</fullName>
    </submittedName>
</protein>
<dbReference type="SUPFAM" id="SSF56801">
    <property type="entry name" value="Acetyl-CoA synthetase-like"/>
    <property type="match status" value="1"/>
</dbReference>
<evidence type="ECO:0000313" key="5">
    <source>
        <dbReference type="EMBL" id="MCP8940092.1"/>
    </source>
</evidence>
<accession>A0ABT1LF22</accession>
<dbReference type="Gene3D" id="3.30.300.30">
    <property type="match status" value="1"/>
</dbReference>
<gene>
    <name evidence="5" type="ORF">NK718_16315</name>
</gene>
<evidence type="ECO:0000256" key="2">
    <source>
        <dbReference type="ARBA" id="ARBA00022598"/>
    </source>
</evidence>